<name>A0A2W5CZV1_9CORY</name>
<sequence length="186" mass="19502">MPETTTLTPGIEHILGRIGDTVSSTANQTAEDVEQALAERARVGFTNHAELTDQVEASLRGLSAPDPEGQSGEPREVEGHGTELDYGDVLNLDPTALEHVLMSSEKLHAQTAEQAERLSPGLSPGPGPRMGAATEHANAAIPTALRSQLDQWQRMCADISSFKDANTAADSVAARCLAPTGGGELP</sequence>
<evidence type="ECO:0000313" key="2">
    <source>
        <dbReference type="EMBL" id="PZO99428.1"/>
    </source>
</evidence>
<protein>
    <submittedName>
        <fullName evidence="2">Uncharacterized protein</fullName>
    </submittedName>
</protein>
<reference evidence="2 3" key="1">
    <citation type="submission" date="2017-11" db="EMBL/GenBank/DDBJ databases">
        <title>Infants hospitalized years apart are colonized by the same room-sourced microbial strains.</title>
        <authorList>
            <person name="Brooks B."/>
            <person name="Olm M.R."/>
            <person name="Firek B.A."/>
            <person name="Baker R."/>
            <person name="Thomas B.C."/>
            <person name="Morowitz M.J."/>
            <person name="Banfield J.F."/>
        </authorList>
    </citation>
    <scope>NUCLEOTIDE SEQUENCE [LARGE SCALE GENOMIC DNA]</scope>
    <source>
        <strain evidence="2">S2_012_000_R3_87</strain>
    </source>
</reference>
<comment type="caution">
    <text evidence="2">The sequence shown here is derived from an EMBL/GenBank/DDBJ whole genome shotgun (WGS) entry which is preliminary data.</text>
</comment>
<dbReference type="Proteomes" id="UP000249451">
    <property type="component" value="Unassembled WGS sequence"/>
</dbReference>
<proteinExistence type="predicted"/>
<dbReference type="AlphaFoldDB" id="A0A2W5CZV1"/>
<gene>
    <name evidence="2" type="ORF">DI609_08300</name>
</gene>
<organism evidence="2 3">
    <name type="scientific">Corynebacterium urealyticum</name>
    <dbReference type="NCBI Taxonomy" id="43771"/>
    <lineage>
        <taxon>Bacteria</taxon>
        <taxon>Bacillati</taxon>
        <taxon>Actinomycetota</taxon>
        <taxon>Actinomycetes</taxon>
        <taxon>Mycobacteriales</taxon>
        <taxon>Corynebacteriaceae</taxon>
        <taxon>Corynebacterium</taxon>
    </lineage>
</organism>
<dbReference type="EMBL" id="QFNY01000200">
    <property type="protein sequence ID" value="PZO99428.1"/>
    <property type="molecule type" value="Genomic_DNA"/>
</dbReference>
<feature type="region of interest" description="Disordered" evidence="1">
    <location>
        <begin position="109"/>
        <end position="133"/>
    </location>
</feature>
<feature type="region of interest" description="Disordered" evidence="1">
    <location>
        <begin position="61"/>
        <end position="81"/>
    </location>
</feature>
<evidence type="ECO:0000256" key="1">
    <source>
        <dbReference type="SAM" id="MobiDB-lite"/>
    </source>
</evidence>
<accession>A0A2W5CZV1</accession>
<evidence type="ECO:0000313" key="3">
    <source>
        <dbReference type="Proteomes" id="UP000249451"/>
    </source>
</evidence>